<dbReference type="GO" id="GO:0046872">
    <property type="term" value="F:metal ion binding"/>
    <property type="evidence" value="ECO:0007669"/>
    <property type="project" value="UniProtKB-KW"/>
</dbReference>
<keyword evidence="1 4" id="KW-0121">Carboxypeptidase</keyword>
<dbReference type="CDD" id="cd06460">
    <property type="entry name" value="M32_Taq"/>
    <property type="match status" value="1"/>
</dbReference>
<accession>A0A9D1JRA1</accession>
<dbReference type="Proteomes" id="UP000823927">
    <property type="component" value="Unassembled WGS sequence"/>
</dbReference>
<organism evidence="4 5">
    <name type="scientific">Candidatus Scybalocola faecigallinarum</name>
    <dbReference type="NCBI Taxonomy" id="2840941"/>
    <lineage>
        <taxon>Bacteria</taxon>
        <taxon>Bacillati</taxon>
        <taxon>Bacillota</taxon>
        <taxon>Clostridia</taxon>
        <taxon>Lachnospirales</taxon>
        <taxon>Lachnospiraceae</taxon>
        <taxon>Lachnospiraceae incertae sedis</taxon>
        <taxon>Candidatus Scybalocola (ex Gilroy et al. 2021)</taxon>
    </lineage>
</organism>
<dbReference type="EMBL" id="DVIT01000038">
    <property type="protein sequence ID" value="HIS47968.1"/>
    <property type="molecule type" value="Genomic_DNA"/>
</dbReference>
<evidence type="ECO:0000256" key="2">
    <source>
        <dbReference type="PIRSR" id="PIRSR006615-1"/>
    </source>
</evidence>
<evidence type="ECO:0000313" key="5">
    <source>
        <dbReference type="Proteomes" id="UP000823927"/>
    </source>
</evidence>
<comment type="catalytic activity">
    <reaction evidence="1">
        <text>Release of a C-terminal amino acid with broad specificity, except for -Pro.</text>
        <dbReference type="EC" id="3.4.17.19"/>
    </reaction>
</comment>
<sequence>MSELFQKLQPYLDRAFALGSACTLFNWDQYSAPKESIENTAKIIGILSGEQYRALINDQVKELLPRLSTEDAQKELSFHEKAIVRLLNKQYDKLSLIPPEEYSAYSALLAQAYPIWEAAKNNNDYASYAPTLEKIIEYSKKFAAYAQKDGQTLYDAALDDYEEGFTTQILDDFFGRLRTALAPLVKAIRQKQDVINVRCLQKFYPADTQKEFCHFLAQYIGFDFNRGLMSESEHPFTTNLHNHDVRFTNHYYENKLDSAIFSAIHEAGHGLYEQGIDDDITMTLAGGGTSMGMHESQSRFYENNVGRSLEFWKPIYGKLVQLYPQQLSDVSLEEFYKAINASCPSLIRTEADELTYPFHIMIRYEIEKAIFAGEVTVDELPALWNKKYEEYLGITPQNDTEGILQDMHWSGGSFGYFPSYAIGSAIAAQIYHHLETVMPVKTCLEEGNLMPIRDYLKEHIHRFGCCKTTQEILTDMTGEGFNPEYYIQYLTEKYSRLYELR</sequence>
<dbReference type="EC" id="3.4.17.19" evidence="1"/>
<keyword evidence="1" id="KW-0482">Metalloprotease</keyword>
<name>A0A9D1JRA1_9FIRM</name>
<comment type="caution">
    <text evidence="4">The sequence shown here is derived from an EMBL/GenBank/DDBJ whole genome shotgun (WGS) entry which is preliminary data.</text>
</comment>
<dbReference type="SUPFAM" id="SSF55486">
    <property type="entry name" value="Metalloproteases ('zincins'), catalytic domain"/>
    <property type="match status" value="1"/>
</dbReference>
<dbReference type="AlphaFoldDB" id="A0A9D1JRA1"/>
<keyword evidence="1" id="KW-0645">Protease</keyword>
<dbReference type="PRINTS" id="PR00998">
    <property type="entry name" value="CRBOXYPTASET"/>
</dbReference>
<evidence type="ECO:0000256" key="3">
    <source>
        <dbReference type="PIRSR" id="PIRSR006615-2"/>
    </source>
</evidence>
<dbReference type="GO" id="GO:0006508">
    <property type="term" value="P:proteolysis"/>
    <property type="evidence" value="ECO:0007669"/>
    <property type="project" value="UniProtKB-UniRule"/>
</dbReference>
<reference evidence="4" key="1">
    <citation type="submission" date="2020-10" db="EMBL/GenBank/DDBJ databases">
        <authorList>
            <person name="Gilroy R."/>
        </authorList>
    </citation>
    <scope>NUCLEOTIDE SEQUENCE</scope>
    <source>
        <strain evidence="4">CHK178-757</strain>
    </source>
</reference>
<proteinExistence type="inferred from homology"/>
<dbReference type="InterPro" id="IPR001333">
    <property type="entry name" value="Peptidase_M32_Taq"/>
</dbReference>
<evidence type="ECO:0000256" key="1">
    <source>
        <dbReference type="PIRNR" id="PIRNR006615"/>
    </source>
</evidence>
<dbReference type="PANTHER" id="PTHR34217:SF1">
    <property type="entry name" value="CARBOXYPEPTIDASE 1"/>
    <property type="match status" value="1"/>
</dbReference>
<feature type="binding site" evidence="2">
    <location>
        <position position="269"/>
    </location>
    <ligand>
        <name>Zn(2+)</name>
        <dbReference type="ChEBI" id="CHEBI:29105"/>
        <note>catalytic</note>
    </ligand>
</feature>
<keyword evidence="1 2" id="KW-0479">Metal-binding</keyword>
<protein>
    <recommendedName>
        <fullName evidence="1">Metal-dependent carboxypeptidase</fullName>
        <ecNumber evidence="1">3.4.17.19</ecNumber>
    </recommendedName>
</protein>
<dbReference type="PANTHER" id="PTHR34217">
    <property type="entry name" value="METAL-DEPENDENT CARBOXYPEPTIDASE"/>
    <property type="match status" value="1"/>
</dbReference>
<gene>
    <name evidence="4" type="ORF">IAB46_10555</name>
</gene>
<dbReference type="Pfam" id="PF02074">
    <property type="entry name" value="Peptidase_M32"/>
    <property type="match status" value="1"/>
</dbReference>
<comment type="cofactor">
    <cofactor evidence="2">
        <name>Zn(2+)</name>
        <dbReference type="ChEBI" id="CHEBI:29105"/>
    </cofactor>
    <text evidence="2">Binds 1 zinc ion per subunit.</text>
</comment>
<feature type="binding site" evidence="2">
    <location>
        <position position="295"/>
    </location>
    <ligand>
        <name>Zn(2+)</name>
        <dbReference type="ChEBI" id="CHEBI:29105"/>
        <note>catalytic</note>
    </ligand>
</feature>
<evidence type="ECO:0000313" key="4">
    <source>
        <dbReference type="EMBL" id="HIS47968.1"/>
    </source>
</evidence>
<dbReference type="PIRSF" id="PIRSF006615">
    <property type="entry name" value="Zn_crbxpep_Taq"/>
    <property type="match status" value="1"/>
</dbReference>
<keyword evidence="2" id="KW-0862">Zinc</keyword>
<comment type="function">
    <text evidence="1">Broad specificity carboxypetidase that releases amino acids sequentially from the C-terminus, including neutral, aromatic, polar and basic residues.</text>
</comment>
<keyword evidence="1" id="KW-0378">Hydrolase</keyword>
<feature type="binding site" evidence="2">
    <location>
        <position position="265"/>
    </location>
    <ligand>
        <name>Zn(2+)</name>
        <dbReference type="ChEBI" id="CHEBI:29105"/>
        <note>catalytic</note>
    </ligand>
</feature>
<dbReference type="Gene3D" id="1.10.1370.30">
    <property type="match status" value="1"/>
</dbReference>
<comment type="similarity">
    <text evidence="1">Belongs to the peptidase M32 family.</text>
</comment>
<dbReference type="GO" id="GO:0004181">
    <property type="term" value="F:metallocarboxypeptidase activity"/>
    <property type="evidence" value="ECO:0007669"/>
    <property type="project" value="UniProtKB-UniRule"/>
</dbReference>
<dbReference type="PROSITE" id="PS52034">
    <property type="entry name" value="PEPTIDASE_M32"/>
    <property type="match status" value="1"/>
</dbReference>
<reference evidence="4" key="2">
    <citation type="journal article" date="2021" name="PeerJ">
        <title>Extensive microbial diversity within the chicken gut microbiome revealed by metagenomics and culture.</title>
        <authorList>
            <person name="Gilroy R."/>
            <person name="Ravi A."/>
            <person name="Getino M."/>
            <person name="Pursley I."/>
            <person name="Horton D.L."/>
            <person name="Alikhan N.F."/>
            <person name="Baker D."/>
            <person name="Gharbi K."/>
            <person name="Hall N."/>
            <person name="Watson M."/>
            <person name="Adriaenssens E.M."/>
            <person name="Foster-Nyarko E."/>
            <person name="Jarju S."/>
            <person name="Secka A."/>
            <person name="Antonio M."/>
            <person name="Oren A."/>
            <person name="Chaudhuri R.R."/>
            <person name="La Ragione R."/>
            <person name="Hildebrand F."/>
            <person name="Pallen M.J."/>
        </authorList>
    </citation>
    <scope>NUCLEOTIDE SEQUENCE</scope>
    <source>
        <strain evidence="4">CHK178-757</strain>
    </source>
</reference>
<feature type="active site" description="Proton donor/acceptor" evidence="3">
    <location>
        <position position="266"/>
    </location>
</feature>